<evidence type="ECO:0000313" key="5">
    <source>
        <dbReference type="Proteomes" id="UP000277326"/>
    </source>
</evidence>
<dbReference type="Proteomes" id="UP000277326">
    <property type="component" value="Unassembled WGS sequence"/>
</dbReference>
<evidence type="ECO:0000313" key="3">
    <source>
        <dbReference type="EMBL" id="AZH25803.1"/>
    </source>
</evidence>
<keyword evidence="6" id="KW-1185">Reference proteome</keyword>
<keyword evidence="1" id="KW-0812">Transmembrane</keyword>
<dbReference type="EMBL" id="REFS01000001">
    <property type="protein sequence ID" value="RMB25543.1"/>
    <property type="molecule type" value="Genomic_DNA"/>
</dbReference>
<keyword evidence="1" id="KW-0472">Membrane</keyword>
<dbReference type="Pfam" id="PF26439">
    <property type="entry name" value="DUF8120"/>
    <property type="match status" value="1"/>
</dbReference>
<keyword evidence="1" id="KW-1133">Transmembrane helix</keyword>
<evidence type="ECO:0000259" key="2">
    <source>
        <dbReference type="Pfam" id="PF26439"/>
    </source>
</evidence>
<dbReference type="Proteomes" id="UP000282007">
    <property type="component" value="Chromosome"/>
</dbReference>
<evidence type="ECO:0000313" key="6">
    <source>
        <dbReference type="Proteomes" id="UP000282007"/>
    </source>
</evidence>
<gene>
    <name evidence="4" type="ORF">ATH50_0640</name>
    <name evidence="3" type="ORF">DU502_10625</name>
</gene>
<reference evidence="4 5" key="1">
    <citation type="journal article" date="2015" name="Stand. Genomic Sci.">
        <title>Genomic Encyclopedia of Bacterial and Archaeal Type Strains, Phase III: the genomes of soil and plant-associated and newly described type strains.</title>
        <authorList>
            <person name="Whitman W.B."/>
            <person name="Woyke T."/>
            <person name="Klenk H.P."/>
            <person name="Zhou Y."/>
            <person name="Lilburn T.G."/>
            <person name="Beck B.J."/>
            <person name="De Vos P."/>
            <person name="Vandamme P."/>
            <person name="Eisen J.A."/>
            <person name="Garrity G."/>
            <person name="Hugenholtz P."/>
            <person name="Kyrpides N.C."/>
        </authorList>
    </citation>
    <scope>NUCLEOTIDE SEQUENCE [LARGE SCALE GENOMIC DNA]</scope>
    <source>
        <strain evidence="4 5">CGMCC 1.10124</strain>
    </source>
</reference>
<feature type="transmembrane region" description="Helical" evidence="1">
    <location>
        <begin position="41"/>
        <end position="59"/>
    </location>
</feature>
<dbReference type="InterPro" id="IPR058433">
    <property type="entry name" value="DUF8120"/>
</dbReference>
<reference evidence="3 6" key="2">
    <citation type="submission" date="2018-07" db="EMBL/GenBank/DDBJ databases">
        <title>Genome sequences of Haloplanus aerogenes JCM 16430T.</title>
        <authorList>
            <person name="Kim Y.B."/>
            <person name="Roh S.W."/>
        </authorList>
    </citation>
    <scope>NUCLEOTIDE SEQUENCE [LARGE SCALE GENOMIC DNA]</scope>
    <source>
        <strain evidence="3 6">JCM 16430</strain>
    </source>
</reference>
<sequence>MTDTNGSTLTARQYSLLDTTSKLVGLGLVAAGLEAGGATPAGFALAVAGAICATATVFISHE</sequence>
<evidence type="ECO:0000313" key="4">
    <source>
        <dbReference type="EMBL" id="RMB25543.1"/>
    </source>
</evidence>
<dbReference type="KEGG" id="haer:DU502_10625"/>
<feature type="domain" description="DUF8120" evidence="2">
    <location>
        <begin position="3"/>
        <end position="61"/>
    </location>
</feature>
<dbReference type="RefSeq" id="WP_121919338.1">
    <property type="nucleotide sequence ID" value="NZ_CP034145.1"/>
</dbReference>
<evidence type="ECO:0000256" key="1">
    <source>
        <dbReference type="SAM" id="Phobius"/>
    </source>
</evidence>
<protein>
    <recommendedName>
        <fullName evidence="2">DUF8120 domain-containing protein</fullName>
    </recommendedName>
</protein>
<dbReference type="AlphaFoldDB" id="A0A3M0E209"/>
<accession>A0A3M0E209</accession>
<organism evidence="4 5">
    <name type="scientific">Haloplanus aerogenes</name>
    <dbReference type="NCBI Taxonomy" id="660522"/>
    <lineage>
        <taxon>Archaea</taxon>
        <taxon>Methanobacteriati</taxon>
        <taxon>Methanobacteriota</taxon>
        <taxon>Stenosarchaea group</taxon>
        <taxon>Halobacteria</taxon>
        <taxon>Halobacteriales</taxon>
        <taxon>Haloferacaceae</taxon>
        <taxon>Haloplanus</taxon>
    </lineage>
</organism>
<dbReference type="GeneID" id="38471745"/>
<proteinExistence type="predicted"/>
<dbReference type="EMBL" id="CP034145">
    <property type="protein sequence ID" value="AZH25803.1"/>
    <property type="molecule type" value="Genomic_DNA"/>
</dbReference>
<name>A0A3M0E209_9EURY</name>
<reference evidence="4" key="3">
    <citation type="submission" date="2018-10" db="EMBL/GenBank/DDBJ databases">
        <authorList>
            <person name="Whitman W."/>
            <person name="Huntemann M."/>
            <person name="Clum A."/>
            <person name="Pillay M."/>
            <person name="Palaniappan K."/>
            <person name="Varghese N."/>
            <person name="Mikhailova N."/>
            <person name="Stamatis D."/>
            <person name="Reddy T."/>
            <person name="Daum C."/>
            <person name="Shapiro N."/>
            <person name="Ivanova N."/>
            <person name="Kyrpides N."/>
            <person name="Woyke T."/>
        </authorList>
    </citation>
    <scope>NUCLEOTIDE SEQUENCE</scope>
    <source>
        <strain evidence="4">CGMCC 1.10124</strain>
    </source>
</reference>